<comment type="caution">
    <text evidence="2">The sequence shown here is derived from an EMBL/GenBank/DDBJ whole genome shotgun (WGS) entry which is preliminary data.</text>
</comment>
<dbReference type="EMBL" id="JAGQHS010000236">
    <property type="protein sequence ID" value="MCA9758956.1"/>
    <property type="molecule type" value="Genomic_DNA"/>
</dbReference>
<keyword evidence="1" id="KW-0472">Membrane</keyword>
<sequence length="122" mass="12791">MSEMTTLAPPEVPTWRMYRAMVGVGLLCGLLIVTAFQVTAPIIARKRAAALQRAVFEVLPGAASSRTFVHQGDGFVPLPEGASDTPAVGEERVYAGFAENGGLIGVAIEAEGMGYADVIKVL</sequence>
<feature type="non-terminal residue" evidence="2">
    <location>
        <position position="122"/>
    </location>
</feature>
<reference evidence="2" key="1">
    <citation type="submission" date="2020-04" db="EMBL/GenBank/DDBJ databases">
        <authorList>
            <person name="Zhang T."/>
        </authorList>
    </citation>
    <scope>NUCLEOTIDE SEQUENCE</scope>
    <source>
        <strain evidence="2">HKST-UBA02</strain>
    </source>
</reference>
<protein>
    <submittedName>
        <fullName evidence="2">FMN-binding protein</fullName>
    </submittedName>
</protein>
<evidence type="ECO:0000256" key="1">
    <source>
        <dbReference type="SAM" id="Phobius"/>
    </source>
</evidence>
<name>A0A956NI19_UNCEI</name>
<feature type="transmembrane region" description="Helical" evidence="1">
    <location>
        <begin position="20"/>
        <end position="44"/>
    </location>
</feature>
<keyword evidence="1" id="KW-1133">Transmembrane helix</keyword>
<evidence type="ECO:0000313" key="2">
    <source>
        <dbReference type="EMBL" id="MCA9758956.1"/>
    </source>
</evidence>
<evidence type="ECO:0000313" key="3">
    <source>
        <dbReference type="Proteomes" id="UP000739538"/>
    </source>
</evidence>
<keyword evidence="1" id="KW-0812">Transmembrane</keyword>
<dbReference type="Proteomes" id="UP000739538">
    <property type="component" value="Unassembled WGS sequence"/>
</dbReference>
<accession>A0A956NI19</accession>
<organism evidence="2 3">
    <name type="scientific">Eiseniibacteriota bacterium</name>
    <dbReference type="NCBI Taxonomy" id="2212470"/>
    <lineage>
        <taxon>Bacteria</taxon>
        <taxon>Candidatus Eiseniibacteriota</taxon>
    </lineage>
</organism>
<proteinExistence type="predicted"/>
<reference evidence="2" key="2">
    <citation type="journal article" date="2021" name="Microbiome">
        <title>Successional dynamics and alternative stable states in a saline activated sludge microbial community over 9 years.</title>
        <authorList>
            <person name="Wang Y."/>
            <person name="Ye J."/>
            <person name="Ju F."/>
            <person name="Liu L."/>
            <person name="Boyd J.A."/>
            <person name="Deng Y."/>
            <person name="Parks D.H."/>
            <person name="Jiang X."/>
            <person name="Yin X."/>
            <person name="Woodcroft B.J."/>
            <person name="Tyson G.W."/>
            <person name="Hugenholtz P."/>
            <person name="Polz M.F."/>
            <person name="Zhang T."/>
        </authorList>
    </citation>
    <scope>NUCLEOTIDE SEQUENCE</scope>
    <source>
        <strain evidence="2">HKST-UBA02</strain>
    </source>
</reference>
<dbReference type="AlphaFoldDB" id="A0A956NI19"/>
<gene>
    <name evidence="2" type="ORF">KDA27_24385</name>
</gene>